<dbReference type="InterPro" id="IPR036388">
    <property type="entry name" value="WH-like_DNA-bd_sf"/>
</dbReference>
<dbReference type="EMBL" id="JBHMAX010000033">
    <property type="protein sequence ID" value="MFB9733342.1"/>
    <property type="molecule type" value="Genomic_DNA"/>
</dbReference>
<evidence type="ECO:0000256" key="3">
    <source>
        <dbReference type="ARBA" id="ARBA00023125"/>
    </source>
</evidence>
<organism evidence="7 8">
    <name type="scientific">Ornithinimicrobium kibberense</name>
    <dbReference type="NCBI Taxonomy" id="282060"/>
    <lineage>
        <taxon>Bacteria</taxon>
        <taxon>Bacillati</taxon>
        <taxon>Actinomycetota</taxon>
        <taxon>Actinomycetes</taxon>
        <taxon>Micrococcales</taxon>
        <taxon>Ornithinimicrobiaceae</taxon>
        <taxon>Ornithinimicrobium</taxon>
    </lineage>
</organism>
<name>A0ABV5V692_9MICO</name>
<dbReference type="SUPFAM" id="SSF46894">
    <property type="entry name" value="C-terminal effector domain of the bipartite response regulators"/>
    <property type="match status" value="1"/>
</dbReference>
<protein>
    <submittedName>
        <fullName evidence="7">Winged-helix domain-containing protein</fullName>
    </submittedName>
</protein>
<dbReference type="InterPro" id="IPR001867">
    <property type="entry name" value="OmpR/PhoB-type_DNA-bd"/>
</dbReference>
<dbReference type="RefSeq" id="WP_238330522.1">
    <property type="nucleotide sequence ID" value="NZ_JBHMAX010000033.1"/>
</dbReference>
<dbReference type="PANTHER" id="PTHR48111">
    <property type="entry name" value="REGULATOR OF RPOS"/>
    <property type="match status" value="1"/>
</dbReference>
<evidence type="ECO:0000256" key="2">
    <source>
        <dbReference type="ARBA" id="ARBA00023015"/>
    </source>
</evidence>
<keyword evidence="4" id="KW-0804">Transcription</keyword>
<evidence type="ECO:0000313" key="7">
    <source>
        <dbReference type="EMBL" id="MFB9733342.1"/>
    </source>
</evidence>
<reference evidence="7 8" key="1">
    <citation type="submission" date="2024-09" db="EMBL/GenBank/DDBJ databases">
        <authorList>
            <person name="Sun Q."/>
            <person name="Mori K."/>
        </authorList>
    </citation>
    <scope>NUCLEOTIDE SEQUENCE [LARGE SCALE GENOMIC DNA]</scope>
    <source>
        <strain evidence="7 8">JCM 12763</strain>
    </source>
</reference>
<gene>
    <name evidence="7" type="ORF">ACFFN0_14940</name>
</gene>
<dbReference type="Proteomes" id="UP001589613">
    <property type="component" value="Unassembled WGS sequence"/>
</dbReference>
<evidence type="ECO:0000256" key="1">
    <source>
        <dbReference type="ARBA" id="ARBA00022553"/>
    </source>
</evidence>
<keyword evidence="1" id="KW-0597">Phosphoprotein</keyword>
<dbReference type="PROSITE" id="PS51755">
    <property type="entry name" value="OMPR_PHOB"/>
    <property type="match status" value="1"/>
</dbReference>
<keyword evidence="3 5" id="KW-0238">DNA-binding</keyword>
<feature type="domain" description="OmpR/PhoB-type" evidence="6">
    <location>
        <begin position="130"/>
        <end position="227"/>
    </location>
</feature>
<sequence length="234" mass="25615">MSRRVWLIPVQPSPAHLGVTTGVLKKHGVAWSTVRAHQLREALEQALPAVALVHGGVITPLLMDVQRWLTDADVPTLLLVERLTDDFEAVLLDRGARDVIALPAPPRKIGARVEALLRSAQPAAVETRVPPDVVVGEIVRVAPGSRTVTVGTAEVNLTRTEFDLLLALALRQPDVLTRAELAEALDRPRTGLRTLDTHISRIRTKLRQAGAPDLLESVREVGYRLRDAEHHHAS</sequence>
<dbReference type="InterPro" id="IPR039420">
    <property type="entry name" value="WalR-like"/>
</dbReference>
<proteinExistence type="predicted"/>
<dbReference type="InterPro" id="IPR016032">
    <property type="entry name" value="Sig_transdc_resp-reg_C-effctor"/>
</dbReference>
<dbReference type="SMART" id="SM00862">
    <property type="entry name" value="Trans_reg_C"/>
    <property type="match status" value="1"/>
</dbReference>
<evidence type="ECO:0000259" key="6">
    <source>
        <dbReference type="PROSITE" id="PS51755"/>
    </source>
</evidence>
<keyword evidence="2" id="KW-0805">Transcription regulation</keyword>
<feature type="DNA-binding region" description="OmpR/PhoB-type" evidence="5">
    <location>
        <begin position="130"/>
        <end position="227"/>
    </location>
</feature>
<evidence type="ECO:0000313" key="8">
    <source>
        <dbReference type="Proteomes" id="UP001589613"/>
    </source>
</evidence>
<dbReference type="Pfam" id="PF00486">
    <property type="entry name" value="Trans_reg_C"/>
    <property type="match status" value="1"/>
</dbReference>
<dbReference type="CDD" id="cd00383">
    <property type="entry name" value="trans_reg_C"/>
    <property type="match status" value="1"/>
</dbReference>
<evidence type="ECO:0000256" key="4">
    <source>
        <dbReference type="ARBA" id="ARBA00023163"/>
    </source>
</evidence>
<dbReference type="Gene3D" id="1.10.10.10">
    <property type="entry name" value="Winged helix-like DNA-binding domain superfamily/Winged helix DNA-binding domain"/>
    <property type="match status" value="1"/>
</dbReference>
<evidence type="ECO:0000256" key="5">
    <source>
        <dbReference type="PROSITE-ProRule" id="PRU01091"/>
    </source>
</evidence>
<keyword evidence="8" id="KW-1185">Reference proteome</keyword>
<accession>A0ABV5V692</accession>
<dbReference type="PANTHER" id="PTHR48111:SF4">
    <property type="entry name" value="DNA-BINDING DUAL TRANSCRIPTIONAL REGULATOR OMPR"/>
    <property type="match status" value="1"/>
</dbReference>
<comment type="caution">
    <text evidence="7">The sequence shown here is derived from an EMBL/GenBank/DDBJ whole genome shotgun (WGS) entry which is preliminary data.</text>
</comment>